<dbReference type="AlphaFoldDB" id="G7JC48"/>
<dbReference type="STRING" id="3880.G7JC48"/>
<evidence type="ECO:0000256" key="5">
    <source>
        <dbReference type="ARBA" id="ARBA00022857"/>
    </source>
</evidence>
<evidence type="ECO:0000256" key="2">
    <source>
        <dbReference type="ARBA" id="ARBA00005979"/>
    </source>
</evidence>
<protein>
    <submittedName>
        <fullName evidence="7">FAD/FMN-binding oxidoreductase</fullName>
    </submittedName>
</protein>
<gene>
    <name evidence="7" type="ordered locus">MTR_3g096570</name>
</gene>
<reference evidence="7 9" key="1">
    <citation type="journal article" date="2011" name="Nature">
        <title>The Medicago genome provides insight into the evolution of rhizobial symbioses.</title>
        <authorList>
            <person name="Young N.D."/>
            <person name="Debelle F."/>
            <person name="Oldroyd G.E."/>
            <person name="Geurts R."/>
            <person name="Cannon S.B."/>
            <person name="Udvardi M.K."/>
            <person name="Benedito V.A."/>
            <person name="Mayer K.F."/>
            <person name="Gouzy J."/>
            <person name="Schoof H."/>
            <person name="Van de Peer Y."/>
            <person name="Proost S."/>
            <person name="Cook D.R."/>
            <person name="Meyers B.C."/>
            <person name="Spannagl M."/>
            <person name="Cheung F."/>
            <person name="De Mita S."/>
            <person name="Krishnakumar V."/>
            <person name="Gundlach H."/>
            <person name="Zhou S."/>
            <person name="Mudge J."/>
            <person name="Bharti A.K."/>
            <person name="Murray J.D."/>
            <person name="Naoumkina M.A."/>
            <person name="Rosen B."/>
            <person name="Silverstein K.A."/>
            <person name="Tang H."/>
            <person name="Rombauts S."/>
            <person name="Zhao P.X."/>
            <person name="Zhou P."/>
            <person name="Barbe V."/>
            <person name="Bardou P."/>
            <person name="Bechner M."/>
            <person name="Bellec A."/>
            <person name="Berger A."/>
            <person name="Berges H."/>
            <person name="Bidwell S."/>
            <person name="Bisseling T."/>
            <person name="Choisne N."/>
            <person name="Couloux A."/>
            <person name="Denny R."/>
            <person name="Deshpande S."/>
            <person name="Dai X."/>
            <person name="Doyle J.J."/>
            <person name="Dudez A.M."/>
            <person name="Farmer A.D."/>
            <person name="Fouteau S."/>
            <person name="Franken C."/>
            <person name="Gibelin C."/>
            <person name="Gish J."/>
            <person name="Goldstein S."/>
            <person name="Gonzalez A.J."/>
            <person name="Green P.J."/>
            <person name="Hallab A."/>
            <person name="Hartog M."/>
            <person name="Hua A."/>
            <person name="Humphray S.J."/>
            <person name="Jeong D.H."/>
            <person name="Jing Y."/>
            <person name="Jocker A."/>
            <person name="Kenton S.M."/>
            <person name="Kim D.J."/>
            <person name="Klee K."/>
            <person name="Lai H."/>
            <person name="Lang C."/>
            <person name="Lin S."/>
            <person name="Macmil S.L."/>
            <person name="Magdelenat G."/>
            <person name="Matthews L."/>
            <person name="McCorrison J."/>
            <person name="Monaghan E.L."/>
            <person name="Mun J.H."/>
            <person name="Najar F.Z."/>
            <person name="Nicholson C."/>
            <person name="Noirot C."/>
            <person name="O'Bleness M."/>
            <person name="Paule C.R."/>
            <person name="Poulain J."/>
            <person name="Prion F."/>
            <person name="Qin B."/>
            <person name="Qu C."/>
            <person name="Retzel E.F."/>
            <person name="Riddle C."/>
            <person name="Sallet E."/>
            <person name="Samain S."/>
            <person name="Samson N."/>
            <person name="Sanders I."/>
            <person name="Saurat O."/>
            <person name="Scarpelli C."/>
            <person name="Schiex T."/>
            <person name="Segurens B."/>
            <person name="Severin A.J."/>
            <person name="Sherrier D.J."/>
            <person name="Shi R."/>
            <person name="Sims S."/>
            <person name="Singer S.R."/>
            <person name="Sinharoy S."/>
            <person name="Sterck L."/>
            <person name="Viollet A."/>
            <person name="Wang B.B."/>
            <person name="Wang K."/>
            <person name="Wang M."/>
            <person name="Wang X."/>
            <person name="Warfsmann J."/>
            <person name="Weissenbach J."/>
            <person name="White D.D."/>
            <person name="White J.D."/>
            <person name="Wiley G.B."/>
            <person name="Wincker P."/>
            <person name="Xing Y."/>
            <person name="Yang L."/>
            <person name="Yao Z."/>
            <person name="Ying F."/>
            <person name="Zhai J."/>
            <person name="Zhou L."/>
            <person name="Zuber A."/>
            <person name="Denarie J."/>
            <person name="Dixon R.A."/>
            <person name="May G.D."/>
            <person name="Schwartz D.C."/>
            <person name="Rogers J."/>
            <person name="Quetier F."/>
            <person name="Town C.D."/>
            <person name="Roe B.A."/>
        </authorList>
    </citation>
    <scope>NUCLEOTIDE SEQUENCE [LARGE SCALE GENOMIC DNA]</scope>
    <source>
        <strain evidence="7">A17</strain>
        <strain evidence="8 9">cv. Jemalong A17</strain>
    </source>
</reference>
<reference evidence="8" key="3">
    <citation type="submission" date="2015-04" db="UniProtKB">
        <authorList>
            <consortium name="EnsemblPlants"/>
        </authorList>
    </citation>
    <scope>IDENTIFICATION</scope>
    <source>
        <strain evidence="8">cv. Jemalong A17</strain>
    </source>
</reference>
<dbReference type="Gene3D" id="3.40.50.150">
    <property type="entry name" value="Vaccinia Virus protein VP39"/>
    <property type="match status" value="1"/>
</dbReference>
<comment type="cofactor">
    <cofactor evidence="1">
        <name>FMN</name>
        <dbReference type="ChEBI" id="CHEBI:58210"/>
    </cofactor>
</comment>
<accession>G7JC48</accession>
<evidence type="ECO:0000256" key="4">
    <source>
        <dbReference type="ARBA" id="ARBA00022643"/>
    </source>
</evidence>
<keyword evidence="5" id="KW-0521">NADP</keyword>
<dbReference type="GO" id="GO:0010181">
    <property type="term" value="F:FMN binding"/>
    <property type="evidence" value="ECO:0007669"/>
    <property type="project" value="InterPro"/>
</dbReference>
<dbReference type="InterPro" id="IPR013785">
    <property type="entry name" value="Aldolase_TIM"/>
</dbReference>
<keyword evidence="9" id="KW-1185">Reference proteome</keyword>
<proteinExistence type="inferred from homology"/>
<evidence type="ECO:0000313" key="9">
    <source>
        <dbReference type="Proteomes" id="UP000002051"/>
    </source>
</evidence>
<dbReference type="EMBL" id="CM001219">
    <property type="protein sequence ID" value="AES72897.2"/>
    <property type="molecule type" value="Genomic_DNA"/>
</dbReference>
<evidence type="ECO:0000313" key="8">
    <source>
        <dbReference type="EnsemblPlants" id="AES72897"/>
    </source>
</evidence>
<dbReference type="PANTHER" id="PTHR22893">
    <property type="entry name" value="NADH OXIDOREDUCTASE-RELATED"/>
    <property type="match status" value="1"/>
</dbReference>
<dbReference type="Pfam" id="PF00724">
    <property type="entry name" value="Oxidored_FMN"/>
    <property type="match status" value="1"/>
</dbReference>
<sequence length="267" mass="30246">MLNVMQIAGFDGVEIHGAHGYLLEQFMKDKVNGKTDEYGGSLENRCWFGLEVVEAVVNEIGAEKVGIRFLNISTCSSSLSCEEYVTAGPCDLVCKWKLWSYYHNIDQQKLSKNQQDNQCNLKRDLCCEAMLRFWILVVLVSNERISIKGCEVLGLTWGVWGSSIFDLRLTIILGADVLYDSNAFDDLFATVTFLLQNSPGSIFITSYHNRRYFSFSWDHLIEFLMRKWGLKCLKLLDGFSILPSFKASQLSGNIKLVEIALTSEDNA</sequence>
<evidence type="ECO:0000256" key="1">
    <source>
        <dbReference type="ARBA" id="ARBA00001917"/>
    </source>
</evidence>
<organism evidence="7 9">
    <name type="scientific">Medicago truncatula</name>
    <name type="common">Barrel medic</name>
    <name type="synonym">Medicago tribuloides</name>
    <dbReference type="NCBI Taxonomy" id="3880"/>
    <lineage>
        <taxon>Eukaryota</taxon>
        <taxon>Viridiplantae</taxon>
        <taxon>Streptophyta</taxon>
        <taxon>Embryophyta</taxon>
        <taxon>Tracheophyta</taxon>
        <taxon>Spermatophyta</taxon>
        <taxon>Magnoliopsida</taxon>
        <taxon>eudicotyledons</taxon>
        <taxon>Gunneridae</taxon>
        <taxon>Pentapetalae</taxon>
        <taxon>rosids</taxon>
        <taxon>fabids</taxon>
        <taxon>Fabales</taxon>
        <taxon>Fabaceae</taxon>
        <taxon>Papilionoideae</taxon>
        <taxon>50 kb inversion clade</taxon>
        <taxon>NPAAA clade</taxon>
        <taxon>Hologalegina</taxon>
        <taxon>IRL clade</taxon>
        <taxon>Trifolieae</taxon>
        <taxon>Medicago</taxon>
    </lineage>
</organism>
<dbReference type="HOGENOM" id="CLU_1043387_0_0_1"/>
<accession>A0A0C3VNF0</accession>
<evidence type="ECO:0000313" key="7">
    <source>
        <dbReference type="EMBL" id="AES72897.2"/>
    </source>
</evidence>
<evidence type="ECO:0000256" key="3">
    <source>
        <dbReference type="ARBA" id="ARBA00022630"/>
    </source>
</evidence>
<keyword evidence="3" id="KW-0285">Flavoprotein</keyword>
<dbReference type="GO" id="GO:0016491">
    <property type="term" value="F:oxidoreductase activity"/>
    <property type="evidence" value="ECO:0000318"/>
    <property type="project" value="GO_Central"/>
</dbReference>
<name>G7JC48_MEDTR</name>
<dbReference type="Gene3D" id="3.20.20.70">
    <property type="entry name" value="Aldolase class I"/>
    <property type="match status" value="1"/>
</dbReference>
<keyword evidence="4" id="KW-0288">FMN</keyword>
<dbReference type="eggNOG" id="KOG2793">
    <property type="taxonomic scope" value="Eukaryota"/>
</dbReference>
<dbReference type="InterPro" id="IPR029063">
    <property type="entry name" value="SAM-dependent_MTases_sf"/>
</dbReference>
<evidence type="ECO:0000259" key="6">
    <source>
        <dbReference type="Pfam" id="PF00724"/>
    </source>
</evidence>
<dbReference type="eggNOG" id="KOG0134">
    <property type="taxonomic scope" value="Eukaryota"/>
</dbReference>
<dbReference type="InterPro" id="IPR001155">
    <property type="entry name" value="OxRdtase_FMN_N"/>
</dbReference>
<dbReference type="PaxDb" id="3880-AES72897"/>
<reference evidence="7 9" key="2">
    <citation type="journal article" date="2014" name="BMC Genomics">
        <title>An improved genome release (version Mt4.0) for the model legume Medicago truncatula.</title>
        <authorList>
            <person name="Tang H."/>
            <person name="Krishnakumar V."/>
            <person name="Bidwell S."/>
            <person name="Rosen B."/>
            <person name="Chan A."/>
            <person name="Zhou S."/>
            <person name="Gentzbittel L."/>
            <person name="Childs K.L."/>
            <person name="Yandell M."/>
            <person name="Gundlach H."/>
            <person name="Mayer K.F."/>
            <person name="Schwartz D.C."/>
            <person name="Town C.D."/>
        </authorList>
    </citation>
    <scope>GENOME REANNOTATION</scope>
    <source>
        <strain evidence="8 9">cv. Jemalong A17</strain>
    </source>
</reference>
<dbReference type="EnsemblPlants" id="AES72897">
    <property type="protein sequence ID" value="AES72897"/>
    <property type="gene ID" value="MTR_3g096570"/>
</dbReference>
<feature type="domain" description="NADH:flavin oxidoreductase/NADH oxidase N-terminal" evidence="6">
    <location>
        <begin position="8"/>
        <end position="77"/>
    </location>
</feature>
<dbReference type="PANTHER" id="PTHR22893:SF91">
    <property type="entry name" value="NADPH DEHYDROGENASE 2-RELATED"/>
    <property type="match status" value="1"/>
</dbReference>
<dbReference type="SUPFAM" id="SSF51395">
    <property type="entry name" value="FMN-linked oxidoreductases"/>
    <property type="match status" value="1"/>
</dbReference>
<dbReference type="Proteomes" id="UP000002051">
    <property type="component" value="Chromosome 3"/>
</dbReference>
<comment type="similarity">
    <text evidence="2">Belongs to the NADH:flavin oxidoreductase/NADH oxidase family.</text>
</comment>
<dbReference type="InterPro" id="IPR045247">
    <property type="entry name" value="Oye-like"/>
</dbReference>